<gene>
    <name evidence="1" type="ORF">LSINAPIS_LOCUS6767</name>
</gene>
<organism evidence="1 2">
    <name type="scientific">Leptidea sinapis</name>
    <dbReference type="NCBI Taxonomy" id="189913"/>
    <lineage>
        <taxon>Eukaryota</taxon>
        <taxon>Metazoa</taxon>
        <taxon>Ecdysozoa</taxon>
        <taxon>Arthropoda</taxon>
        <taxon>Hexapoda</taxon>
        <taxon>Insecta</taxon>
        <taxon>Pterygota</taxon>
        <taxon>Neoptera</taxon>
        <taxon>Endopterygota</taxon>
        <taxon>Lepidoptera</taxon>
        <taxon>Glossata</taxon>
        <taxon>Ditrysia</taxon>
        <taxon>Papilionoidea</taxon>
        <taxon>Pieridae</taxon>
        <taxon>Dismorphiinae</taxon>
        <taxon>Leptidea</taxon>
    </lineage>
</organism>
<protein>
    <submittedName>
        <fullName evidence="1">Uncharacterized protein</fullName>
    </submittedName>
</protein>
<keyword evidence="2" id="KW-1185">Reference proteome</keyword>
<reference evidence="1 2" key="1">
    <citation type="submission" date="2017-07" db="EMBL/GenBank/DDBJ databases">
        <authorList>
            <person name="Talla V."/>
            <person name="Backstrom N."/>
        </authorList>
    </citation>
    <scope>NUCLEOTIDE SEQUENCE [LARGE SCALE GENOMIC DNA]</scope>
</reference>
<evidence type="ECO:0000313" key="2">
    <source>
        <dbReference type="Proteomes" id="UP000324832"/>
    </source>
</evidence>
<name>A0A5E4Q9G4_9NEOP</name>
<dbReference type="AlphaFoldDB" id="A0A5E4Q9G4"/>
<dbReference type="Proteomes" id="UP000324832">
    <property type="component" value="Unassembled WGS sequence"/>
</dbReference>
<dbReference type="EMBL" id="FZQP02002159">
    <property type="protein sequence ID" value="VVC94934.1"/>
    <property type="molecule type" value="Genomic_DNA"/>
</dbReference>
<proteinExistence type="predicted"/>
<accession>A0A5E4Q9G4</accession>
<evidence type="ECO:0000313" key="1">
    <source>
        <dbReference type="EMBL" id="VVC94934.1"/>
    </source>
</evidence>
<sequence length="16" mass="1917">MAARYRRHNGRCEAPE</sequence>